<dbReference type="RefSeq" id="WP_096993382.1">
    <property type="nucleotide sequence ID" value="NZ_JBHSII010000011.1"/>
</dbReference>
<keyword evidence="2" id="KW-1185">Reference proteome</keyword>
<reference evidence="2" key="1">
    <citation type="submission" date="2016-06" db="EMBL/GenBank/DDBJ databases">
        <authorList>
            <person name="Rodrigo-Torres L."/>
            <person name="Arahal R.D."/>
            <person name="Lucena T."/>
        </authorList>
    </citation>
    <scope>NUCLEOTIDE SEQUENCE [LARGE SCALE GENOMIC DNA]</scope>
    <source>
        <strain evidence="2">CECT8203</strain>
    </source>
</reference>
<organism evidence="1 2">
    <name type="scientific">Vibrio thalassae</name>
    <dbReference type="NCBI Taxonomy" id="1243014"/>
    <lineage>
        <taxon>Bacteria</taxon>
        <taxon>Pseudomonadati</taxon>
        <taxon>Pseudomonadota</taxon>
        <taxon>Gammaproteobacteria</taxon>
        <taxon>Vibrionales</taxon>
        <taxon>Vibrionaceae</taxon>
        <taxon>Vibrio</taxon>
    </lineage>
</organism>
<gene>
    <name evidence="1" type="ORF">VTH8203_01798</name>
</gene>
<dbReference type="EMBL" id="OANU01000023">
    <property type="protein sequence ID" value="SNX48180.1"/>
    <property type="molecule type" value="Genomic_DNA"/>
</dbReference>
<proteinExistence type="predicted"/>
<name>A0A240EJP3_9VIBR</name>
<evidence type="ECO:0000313" key="2">
    <source>
        <dbReference type="Proteomes" id="UP000219336"/>
    </source>
</evidence>
<evidence type="ECO:0008006" key="3">
    <source>
        <dbReference type="Google" id="ProtNLM"/>
    </source>
</evidence>
<accession>A0A240EJP3</accession>
<protein>
    <recommendedName>
        <fullName evidence="3">SH3 domain-containing protein</fullName>
    </recommendedName>
</protein>
<sequence length="223" mass="25185">MKKRVVIGVVVVALMLIGAGTAYYLGYFNQEEIKPIQSASHFEETDTSDDESTEIAIEPPPAKPLPDHYFVASAFEEVHTQPHSDSTSDGVAYYGEELKVLERAGDWIRIAPIYQLEEGSEEISQWVSTQHLVTQAVPLNGEGWFNVLTQYIEDSDDFMLFHEVFLEASTVLVKQKQCRLSDFEEMKGWVKSINHPDSVYFTYCGGIETEDKVYLNAVTGKLF</sequence>
<evidence type="ECO:0000313" key="1">
    <source>
        <dbReference type="EMBL" id="SNX48180.1"/>
    </source>
</evidence>
<dbReference type="OrthoDB" id="74312at2"/>
<dbReference type="AlphaFoldDB" id="A0A240EJP3"/>
<dbReference type="Proteomes" id="UP000219336">
    <property type="component" value="Unassembled WGS sequence"/>
</dbReference>